<dbReference type="InterPro" id="IPR009016">
    <property type="entry name" value="Fe_hydrogenase"/>
</dbReference>
<comment type="caution">
    <text evidence="2">The sequence shown here is derived from an EMBL/GenBank/DDBJ whole genome shotgun (WGS) entry which is preliminary data.</text>
</comment>
<organism evidence="2 3">
    <name type="scientific">Candidatus Beckwithbacteria bacterium CG10_big_fil_rev_8_21_14_0_10_34_10</name>
    <dbReference type="NCBI Taxonomy" id="1974495"/>
    <lineage>
        <taxon>Bacteria</taxon>
        <taxon>Candidatus Beckwithiibacteriota</taxon>
    </lineage>
</organism>
<sequence>MAAWLILLKNIMTDSPELSLLLDLLGKKEKLAAMLAPSFPIDFPFPDVIGKLKRAGFSYAVEVSRGAVETNKQVVQELKSDPLKRIIASPCPSLVRYIKAQRPELLPFLSQADSPMTASAKLVRQKFPGARPVFIGPCLVKKLEAKDYPDLNILAITFKELFVLFERLKIDGSTEDFVTNFDLLTAHTRLYPISGGLCQSAGIKELLTDEEFRVVSGLDQFEPVLDEFVKNKSIRLVDVLFCPGGCVGGPGIKSTDSLEQRRQRVVKFWVTYQSASKDNHNLQAV</sequence>
<name>A0A2H0W9V5_9BACT</name>
<evidence type="ECO:0000313" key="3">
    <source>
        <dbReference type="Proteomes" id="UP000230093"/>
    </source>
</evidence>
<dbReference type="PANTHER" id="PTHR11615">
    <property type="entry name" value="NITRATE, FORMATE, IRON DEHYDROGENASE"/>
    <property type="match status" value="1"/>
</dbReference>
<evidence type="ECO:0000259" key="1">
    <source>
        <dbReference type="Pfam" id="PF02906"/>
    </source>
</evidence>
<dbReference type="InterPro" id="IPR004108">
    <property type="entry name" value="Fe_hydrogenase_lsu_C"/>
</dbReference>
<dbReference type="EMBL" id="PEZT01000009">
    <property type="protein sequence ID" value="PIS09441.1"/>
    <property type="molecule type" value="Genomic_DNA"/>
</dbReference>
<protein>
    <recommendedName>
        <fullName evidence="1">Iron hydrogenase large subunit C-terminal domain-containing protein</fullName>
    </recommendedName>
</protein>
<dbReference type="SUPFAM" id="SSF53920">
    <property type="entry name" value="Fe-only hydrogenase"/>
    <property type="match status" value="1"/>
</dbReference>
<evidence type="ECO:0000313" key="2">
    <source>
        <dbReference type="EMBL" id="PIS09441.1"/>
    </source>
</evidence>
<dbReference type="AlphaFoldDB" id="A0A2H0W9V5"/>
<dbReference type="Proteomes" id="UP000230093">
    <property type="component" value="Unassembled WGS sequence"/>
</dbReference>
<accession>A0A2H0W9V5</accession>
<dbReference type="Gene3D" id="3.40.950.10">
    <property type="entry name" value="Fe-only Hydrogenase (Larger Subunit), Chain L, domain 3"/>
    <property type="match status" value="1"/>
</dbReference>
<feature type="domain" description="Iron hydrogenase large subunit C-terminal" evidence="1">
    <location>
        <begin position="31"/>
        <end position="250"/>
    </location>
</feature>
<dbReference type="InterPro" id="IPR050340">
    <property type="entry name" value="Cytosolic_Fe-S_CAF"/>
</dbReference>
<reference evidence="3" key="1">
    <citation type="submission" date="2017-09" db="EMBL/GenBank/DDBJ databases">
        <title>Depth-based differentiation of microbial function through sediment-hosted aquifers and enrichment of novel symbionts in the deep terrestrial subsurface.</title>
        <authorList>
            <person name="Probst A.J."/>
            <person name="Ladd B."/>
            <person name="Jarett J.K."/>
            <person name="Geller-Mcgrath D.E."/>
            <person name="Sieber C.M.K."/>
            <person name="Emerson J.B."/>
            <person name="Anantharaman K."/>
            <person name="Thomas B.C."/>
            <person name="Malmstrom R."/>
            <person name="Stieglmeier M."/>
            <person name="Klingl A."/>
            <person name="Woyke T."/>
            <person name="Ryan C.M."/>
            <person name="Banfield J.F."/>
        </authorList>
    </citation>
    <scope>NUCLEOTIDE SEQUENCE [LARGE SCALE GENOMIC DNA]</scope>
</reference>
<gene>
    <name evidence="2" type="ORF">COT75_01425</name>
</gene>
<dbReference type="Pfam" id="PF02906">
    <property type="entry name" value="Fe_hyd_lg_C"/>
    <property type="match status" value="1"/>
</dbReference>
<proteinExistence type="predicted"/>